<feature type="domain" description="Acyl-CoA thioesterase-like C-terminal" evidence="2">
    <location>
        <begin position="138"/>
        <end position="267"/>
    </location>
</feature>
<reference evidence="3 4" key="1">
    <citation type="submission" date="2022-06" db="EMBL/GenBank/DDBJ databases">
        <title>Paraconexibacter antarcticus.</title>
        <authorList>
            <person name="Kim C.S."/>
        </authorList>
    </citation>
    <scope>NUCLEOTIDE SEQUENCE [LARGE SCALE GENOMIC DNA]</scope>
    <source>
        <strain evidence="3 4">02-257</strain>
    </source>
</reference>
<dbReference type="SUPFAM" id="SSF54637">
    <property type="entry name" value="Thioesterase/thiol ester dehydrase-isomerase"/>
    <property type="match status" value="2"/>
</dbReference>
<dbReference type="EMBL" id="CP098502">
    <property type="protein sequence ID" value="UTI65819.1"/>
    <property type="molecule type" value="Genomic_DNA"/>
</dbReference>
<dbReference type="InterPro" id="IPR049450">
    <property type="entry name" value="ACOT8-like_C"/>
</dbReference>
<dbReference type="Pfam" id="PF13622">
    <property type="entry name" value="4HBT_3"/>
    <property type="match status" value="1"/>
</dbReference>
<dbReference type="InterPro" id="IPR049449">
    <property type="entry name" value="TesB_ACOT8-like_N"/>
</dbReference>
<dbReference type="InterPro" id="IPR042171">
    <property type="entry name" value="Acyl-CoA_hotdog"/>
</dbReference>
<keyword evidence="4" id="KW-1185">Reference proteome</keyword>
<accession>A0ABY5DY20</accession>
<evidence type="ECO:0000259" key="1">
    <source>
        <dbReference type="Pfam" id="PF13622"/>
    </source>
</evidence>
<dbReference type="Proteomes" id="UP001056035">
    <property type="component" value="Chromosome"/>
</dbReference>
<dbReference type="InterPro" id="IPR029069">
    <property type="entry name" value="HotDog_dom_sf"/>
</dbReference>
<sequence length="279" mass="29484">MHGTASTSQFVRDTGVTPVGDGRYDAVCSGEWSAPTGPNGGYLAAIVLRAMLAEVADPAREARSLTLHYLRSPAPGPVEVLVTVERTGRTMSTATARLEQGGKPCVLAIGAFGAPFEAAAAYAAAPPRVEGWETIKPARDDPRFPPISRRLEVRRAIGGRVFGGAPEADSGGYVRLREPAPFDAPLLALMVDAWLPAVFAYLTYPALAPTIELTIHFRAPVAAAALAPDTQLLARFTSRTAADGYAEEDGWIWAPDGTLLAQSRQLHLLRAIEMGGGPA</sequence>
<evidence type="ECO:0000313" key="3">
    <source>
        <dbReference type="EMBL" id="UTI65819.1"/>
    </source>
</evidence>
<proteinExistence type="predicted"/>
<feature type="domain" description="Acyl-CoA thioesterase-like N-terminal HotDog" evidence="1">
    <location>
        <begin position="30"/>
        <end position="113"/>
    </location>
</feature>
<name>A0ABY5DY20_9ACTN</name>
<gene>
    <name evidence="3" type="ORF">NBH00_06275</name>
</gene>
<evidence type="ECO:0000259" key="2">
    <source>
        <dbReference type="Pfam" id="PF20789"/>
    </source>
</evidence>
<dbReference type="Pfam" id="PF20789">
    <property type="entry name" value="4HBT_3C"/>
    <property type="match status" value="1"/>
</dbReference>
<dbReference type="PANTHER" id="PTHR38110:SF1">
    <property type="entry name" value="THIOESTERASE DOMAIN-CONTAINING PROTEIN"/>
    <property type="match status" value="1"/>
</dbReference>
<dbReference type="InterPro" id="IPR052389">
    <property type="entry name" value="Sec_Metab_Biosynth-Assoc"/>
</dbReference>
<protein>
    <submittedName>
        <fullName evidence="3">Thioesterase family protein</fullName>
    </submittedName>
</protein>
<dbReference type="Gene3D" id="2.40.160.210">
    <property type="entry name" value="Acyl-CoA thioesterase, double hotdog domain"/>
    <property type="match status" value="1"/>
</dbReference>
<organism evidence="3 4">
    <name type="scientific">Paraconexibacter antarcticus</name>
    <dbReference type="NCBI Taxonomy" id="2949664"/>
    <lineage>
        <taxon>Bacteria</taxon>
        <taxon>Bacillati</taxon>
        <taxon>Actinomycetota</taxon>
        <taxon>Thermoleophilia</taxon>
        <taxon>Solirubrobacterales</taxon>
        <taxon>Paraconexibacteraceae</taxon>
        <taxon>Paraconexibacter</taxon>
    </lineage>
</organism>
<dbReference type="PANTHER" id="PTHR38110">
    <property type="entry name" value="CHROMOSOME 23, WHOLE GENOME SHOTGUN SEQUENCE"/>
    <property type="match status" value="1"/>
</dbReference>
<dbReference type="RefSeq" id="WP_254572497.1">
    <property type="nucleotide sequence ID" value="NZ_CP098502.1"/>
</dbReference>
<evidence type="ECO:0000313" key="4">
    <source>
        <dbReference type="Proteomes" id="UP001056035"/>
    </source>
</evidence>